<dbReference type="Pfam" id="PF13692">
    <property type="entry name" value="Glyco_trans_1_4"/>
    <property type="match status" value="1"/>
</dbReference>
<keyword evidence="2" id="KW-0808">Transferase</keyword>
<sequence length="380" mass="40196">MSMRPLASTAEIGAGNTLKILIIAGLRYPIREPFIGGLEAHTAALAQGLRRRGHSVVVVGAQGSDPSLVDVTIGSLPHPTNGERPDTSQDPAFQAAEDALFETLMGRLATGMLGSFDLIHNNSLHPLPVQRAPGLPCPMVTTLHTPPLPWAERVLSGLSRERDVEFLAVSGATARAWQPLIHPGVVHNGVDMDAWALGPGGPGAVWTGRIAPEKAPHLAIAMARAAGLPLTLAGPVIDHHYYDRQIRPHLDGTVRHIGHLTQEDLVELVGSSAVALVTPVWDEPYGMVVAEAMACGTPVVALARGGIPEILDGFSGRLLAPADARGLDAAEMAAAVTAIGEAVRLDRAGVRGQALRRCSSDRMLDDYEAVYQGFVRRWAA</sequence>
<evidence type="ECO:0000313" key="4">
    <source>
        <dbReference type="EMBL" id="MBM9478172.1"/>
    </source>
</evidence>
<dbReference type="InterPro" id="IPR028098">
    <property type="entry name" value="Glyco_trans_4-like_N"/>
</dbReference>
<keyword evidence="5" id="KW-1185">Reference proteome</keyword>
<keyword evidence="1" id="KW-0328">Glycosyltransferase</keyword>
<dbReference type="PANTHER" id="PTHR12526">
    <property type="entry name" value="GLYCOSYLTRANSFERASE"/>
    <property type="match status" value="1"/>
</dbReference>
<reference evidence="4" key="1">
    <citation type="submission" date="2021-01" db="EMBL/GenBank/DDBJ databases">
        <title>KCTC 19127 draft genome.</title>
        <authorList>
            <person name="An D."/>
        </authorList>
    </citation>
    <scope>NUCLEOTIDE SEQUENCE</scope>
    <source>
        <strain evidence="4">KCTC 19127</strain>
    </source>
</reference>
<proteinExistence type="predicted"/>
<dbReference type="PANTHER" id="PTHR12526:SF595">
    <property type="entry name" value="BLL5217 PROTEIN"/>
    <property type="match status" value="1"/>
</dbReference>
<dbReference type="RefSeq" id="WP_205258294.1">
    <property type="nucleotide sequence ID" value="NZ_BAAAPV010000002.1"/>
</dbReference>
<evidence type="ECO:0000313" key="5">
    <source>
        <dbReference type="Proteomes" id="UP000663801"/>
    </source>
</evidence>
<comment type="caution">
    <text evidence="4">The sequence shown here is derived from an EMBL/GenBank/DDBJ whole genome shotgun (WGS) entry which is preliminary data.</text>
</comment>
<feature type="domain" description="Glycosyltransferase subfamily 4-like N-terminal" evidence="3">
    <location>
        <begin position="35"/>
        <end position="193"/>
    </location>
</feature>
<dbReference type="SUPFAM" id="SSF53756">
    <property type="entry name" value="UDP-Glycosyltransferase/glycogen phosphorylase"/>
    <property type="match status" value="1"/>
</dbReference>
<dbReference type="Proteomes" id="UP000663801">
    <property type="component" value="Unassembled WGS sequence"/>
</dbReference>
<organism evidence="4 5">
    <name type="scientific">Nakamurella flavida</name>
    <dbReference type="NCBI Taxonomy" id="363630"/>
    <lineage>
        <taxon>Bacteria</taxon>
        <taxon>Bacillati</taxon>
        <taxon>Actinomycetota</taxon>
        <taxon>Actinomycetes</taxon>
        <taxon>Nakamurellales</taxon>
        <taxon>Nakamurellaceae</taxon>
        <taxon>Nakamurella</taxon>
    </lineage>
</organism>
<dbReference type="Pfam" id="PF13439">
    <property type="entry name" value="Glyco_transf_4"/>
    <property type="match status" value="1"/>
</dbReference>
<evidence type="ECO:0000259" key="3">
    <source>
        <dbReference type="Pfam" id="PF13439"/>
    </source>
</evidence>
<accession>A0A939C7H3</accession>
<gene>
    <name evidence="4" type="ORF">JL107_17120</name>
</gene>
<evidence type="ECO:0000256" key="2">
    <source>
        <dbReference type="ARBA" id="ARBA00022679"/>
    </source>
</evidence>
<dbReference type="Gene3D" id="3.40.50.2000">
    <property type="entry name" value="Glycogen Phosphorylase B"/>
    <property type="match status" value="2"/>
</dbReference>
<evidence type="ECO:0000256" key="1">
    <source>
        <dbReference type="ARBA" id="ARBA00022676"/>
    </source>
</evidence>
<dbReference type="AlphaFoldDB" id="A0A939C7H3"/>
<name>A0A939C7H3_9ACTN</name>
<dbReference type="EMBL" id="JAERWL010000015">
    <property type="protein sequence ID" value="MBM9478172.1"/>
    <property type="molecule type" value="Genomic_DNA"/>
</dbReference>
<dbReference type="GO" id="GO:0016757">
    <property type="term" value="F:glycosyltransferase activity"/>
    <property type="evidence" value="ECO:0007669"/>
    <property type="project" value="UniProtKB-KW"/>
</dbReference>
<protein>
    <submittedName>
        <fullName evidence="4">Glycosyltransferase</fullName>
    </submittedName>
</protein>